<keyword evidence="7" id="KW-1185">Reference proteome</keyword>
<evidence type="ECO:0000313" key="7">
    <source>
        <dbReference type="Proteomes" id="UP000501812"/>
    </source>
</evidence>
<dbReference type="RefSeq" id="WP_169457214.1">
    <property type="nucleotide sequence ID" value="NZ_CP051774.1"/>
</dbReference>
<dbReference type="GO" id="GO:0005524">
    <property type="term" value="F:ATP binding"/>
    <property type="evidence" value="ECO:0007669"/>
    <property type="project" value="UniProtKB-KW"/>
</dbReference>
<dbReference type="SMART" id="SM00382">
    <property type="entry name" value="AAA"/>
    <property type="match status" value="1"/>
</dbReference>
<dbReference type="InterPro" id="IPR003593">
    <property type="entry name" value="AAA+_ATPase"/>
</dbReference>
<dbReference type="KEGG" id="luo:HHL09_24090"/>
<sequence>MKLEITGLTKRYGTQAALDGLDLMVEGGRVLVLVGPSGGGKSTFLRILGGLEMPDAGKLVIRGEELPRAESGLLAYRRRNGFLFQQFNLFPHLDALRNLTLPLEEVHGMKPQQAKETAEAALDRFGLLGHAHKRPAQLSGGQQQRVGIARAVAAKPEILFLDEPTSALDPEMTAEVLELIQELAEGGQRIVLSTHEMGFARAVGDTVAFLAAGKVVESAAPEQWFEAPGSEQAKKFLSRVLRYSAS</sequence>
<dbReference type="InterPro" id="IPR017871">
    <property type="entry name" value="ABC_transporter-like_CS"/>
</dbReference>
<accession>A0A858RNW9</accession>
<dbReference type="Proteomes" id="UP000501812">
    <property type="component" value="Chromosome"/>
</dbReference>
<dbReference type="PROSITE" id="PS00211">
    <property type="entry name" value="ABC_TRANSPORTER_1"/>
    <property type="match status" value="1"/>
</dbReference>
<keyword evidence="4 6" id="KW-0067">ATP-binding</keyword>
<dbReference type="InterPro" id="IPR050086">
    <property type="entry name" value="MetN_ABC_transporter-like"/>
</dbReference>
<feature type="domain" description="ABC transporter" evidence="5">
    <location>
        <begin position="3"/>
        <end position="237"/>
    </location>
</feature>
<dbReference type="SUPFAM" id="SSF52540">
    <property type="entry name" value="P-loop containing nucleoside triphosphate hydrolases"/>
    <property type="match status" value="1"/>
</dbReference>
<evidence type="ECO:0000313" key="6">
    <source>
        <dbReference type="EMBL" id="QJE98727.1"/>
    </source>
</evidence>
<evidence type="ECO:0000256" key="3">
    <source>
        <dbReference type="ARBA" id="ARBA00022741"/>
    </source>
</evidence>
<evidence type="ECO:0000259" key="5">
    <source>
        <dbReference type="PROSITE" id="PS50893"/>
    </source>
</evidence>
<dbReference type="AlphaFoldDB" id="A0A858RNW9"/>
<dbReference type="InterPro" id="IPR030679">
    <property type="entry name" value="ABC_ATPase_HisP-typ"/>
</dbReference>
<reference evidence="6 7" key="1">
    <citation type="submission" date="2020-04" db="EMBL/GenBank/DDBJ databases">
        <title>Luteolibacter sp. G-1-1-1 isolated from soil.</title>
        <authorList>
            <person name="Dahal R.H."/>
        </authorList>
    </citation>
    <scope>NUCLEOTIDE SEQUENCE [LARGE SCALE GENOMIC DNA]</scope>
    <source>
        <strain evidence="6 7">G-1-1-1</strain>
    </source>
</reference>
<dbReference type="EMBL" id="CP051774">
    <property type="protein sequence ID" value="QJE98727.1"/>
    <property type="molecule type" value="Genomic_DNA"/>
</dbReference>
<keyword evidence="3" id="KW-0547">Nucleotide-binding</keyword>
<dbReference type="InterPro" id="IPR027417">
    <property type="entry name" value="P-loop_NTPase"/>
</dbReference>
<dbReference type="PIRSF" id="PIRSF039085">
    <property type="entry name" value="ABC_ATPase_HisP"/>
    <property type="match status" value="1"/>
</dbReference>
<dbReference type="Gene3D" id="3.40.50.300">
    <property type="entry name" value="P-loop containing nucleotide triphosphate hydrolases"/>
    <property type="match status" value="1"/>
</dbReference>
<comment type="similarity">
    <text evidence="1">Belongs to the ABC transporter superfamily.</text>
</comment>
<evidence type="ECO:0000256" key="2">
    <source>
        <dbReference type="ARBA" id="ARBA00022448"/>
    </source>
</evidence>
<dbReference type="InterPro" id="IPR003439">
    <property type="entry name" value="ABC_transporter-like_ATP-bd"/>
</dbReference>
<dbReference type="PANTHER" id="PTHR43166">
    <property type="entry name" value="AMINO ACID IMPORT ATP-BINDING PROTEIN"/>
    <property type="match status" value="1"/>
</dbReference>
<organism evidence="6 7">
    <name type="scientific">Luteolibacter luteus</name>
    <dbReference type="NCBI Taxonomy" id="2728835"/>
    <lineage>
        <taxon>Bacteria</taxon>
        <taxon>Pseudomonadati</taxon>
        <taxon>Verrucomicrobiota</taxon>
        <taxon>Verrucomicrobiia</taxon>
        <taxon>Verrucomicrobiales</taxon>
        <taxon>Verrucomicrobiaceae</taxon>
        <taxon>Luteolibacter</taxon>
    </lineage>
</organism>
<dbReference type="GO" id="GO:0015424">
    <property type="term" value="F:ABC-type amino acid transporter activity"/>
    <property type="evidence" value="ECO:0007669"/>
    <property type="project" value="InterPro"/>
</dbReference>
<evidence type="ECO:0000256" key="1">
    <source>
        <dbReference type="ARBA" id="ARBA00005417"/>
    </source>
</evidence>
<dbReference type="PROSITE" id="PS50893">
    <property type="entry name" value="ABC_TRANSPORTER_2"/>
    <property type="match status" value="1"/>
</dbReference>
<name>A0A858RNW9_9BACT</name>
<dbReference type="PANTHER" id="PTHR43166:SF4">
    <property type="entry name" value="PHOSPHONATES IMPORT ATP-BINDING PROTEIN PHNC"/>
    <property type="match status" value="1"/>
</dbReference>
<protein>
    <submittedName>
        <fullName evidence="6">Amino acid ABC transporter ATP-binding protein</fullName>
    </submittedName>
</protein>
<dbReference type="GO" id="GO:0016887">
    <property type="term" value="F:ATP hydrolysis activity"/>
    <property type="evidence" value="ECO:0007669"/>
    <property type="project" value="InterPro"/>
</dbReference>
<evidence type="ECO:0000256" key="4">
    <source>
        <dbReference type="ARBA" id="ARBA00022840"/>
    </source>
</evidence>
<keyword evidence="2" id="KW-0813">Transport</keyword>
<gene>
    <name evidence="6" type="ORF">HHL09_24090</name>
</gene>
<dbReference type="Pfam" id="PF00005">
    <property type="entry name" value="ABC_tran"/>
    <property type="match status" value="1"/>
</dbReference>
<proteinExistence type="inferred from homology"/>